<dbReference type="InterPro" id="IPR036873">
    <property type="entry name" value="Rhodanese-like_dom_sf"/>
</dbReference>
<accession>A0A318TPZ7</accession>
<comment type="caution">
    <text evidence="4">The sequence shown here is derived from an EMBL/GenBank/DDBJ whole genome shotgun (WGS) entry which is preliminary data.</text>
</comment>
<evidence type="ECO:0000313" key="4">
    <source>
        <dbReference type="EMBL" id="PYF06882.1"/>
    </source>
</evidence>
<evidence type="ECO:0000256" key="2">
    <source>
        <dbReference type="ARBA" id="ARBA00022737"/>
    </source>
</evidence>
<dbReference type="InterPro" id="IPR001763">
    <property type="entry name" value="Rhodanese-like_dom"/>
</dbReference>
<evidence type="ECO:0000259" key="3">
    <source>
        <dbReference type="PROSITE" id="PS50206"/>
    </source>
</evidence>
<feature type="domain" description="Rhodanese" evidence="3">
    <location>
        <begin position="10"/>
        <end position="128"/>
    </location>
</feature>
<dbReference type="AlphaFoldDB" id="A0A318TPZ7"/>
<dbReference type="InterPro" id="IPR045078">
    <property type="entry name" value="TST/MPST-like"/>
</dbReference>
<keyword evidence="5" id="KW-1185">Reference proteome</keyword>
<dbReference type="PANTHER" id="PTHR11364">
    <property type="entry name" value="THIOSULFATE SULFERTANSFERASE"/>
    <property type="match status" value="1"/>
</dbReference>
<sequence>MGKVFVAAEAVKAGRFIDTRFNLQNRDWGKQAFQNGHIQGAVFWDLEKDLSDMAKTEGRHPMPSKEQLQQLFERCGLSYEDDIYIYDQGGAPFAARAWWMLKYAGFPKVYIVNGGLEALEQAGLTVTDEELTYPATNLTLQWNESIYSSRADVKGIVDGAQTGLLLDARSAERYRGENEPIDKVAGHIPTAKNFDWEQLKQGTQLHANEQLLTELKKDEEIIVYCGSGVTASPLYAILADSGYENLKLYVGSYSDWITQYEIEVGKPK</sequence>
<organism evidence="4 5">
    <name type="scientific">Ureibacillus chungkukjangi</name>
    <dbReference type="NCBI Taxonomy" id="1202712"/>
    <lineage>
        <taxon>Bacteria</taxon>
        <taxon>Bacillati</taxon>
        <taxon>Bacillota</taxon>
        <taxon>Bacilli</taxon>
        <taxon>Bacillales</taxon>
        <taxon>Caryophanaceae</taxon>
        <taxon>Ureibacillus</taxon>
    </lineage>
</organism>
<dbReference type="CDD" id="cd01448">
    <property type="entry name" value="TST_Repeat_1"/>
    <property type="match status" value="1"/>
</dbReference>
<dbReference type="GO" id="GO:0004792">
    <property type="term" value="F:thiosulfate-cyanide sulfurtransferase activity"/>
    <property type="evidence" value="ECO:0007669"/>
    <property type="project" value="TreeGrafter"/>
</dbReference>
<dbReference type="Gene3D" id="3.40.250.10">
    <property type="entry name" value="Rhodanese-like domain"/>
    <property type="match status" value="2"/>
</dbReference>
<feature type="domain" description="Rhodanese" evidence="3">
    <location>
        <begin position="159"/>
        <end position="265"/>
    </location>
</feature>
<protein>
    <submittedName>
        <fullName evidence="4">Thiosulfate/3-mercaptopyruvate sulfurtransferase</fullName>
    </submittedName>
</protein>
<reference evidence="4 5" key="1">
    <citation type="submission" date="2018-06" db="EMBL/GenBank/DDBJ databases">
        <title>Genomic Encyclopedia of Archaeal and Bacterial Type Strains, Phase II (KMG-II): from individual species to whole genera.</title>
        <authorList>
            <person name="Goeker M."/>
        </authorList>
    </citation>
    <scope>NUCLEOTIDE SEQUENCE [LARGE SCALE GENOMIC DNA]</scope>
    <source>
        <strain evidence="4 5">KACC 16626</strain>
    </source>
</reference>
<evidence type="ECO:0000256" key="1">
    <source>
        <dbReference type="ARBA" id="ARBA00022679"/>
    </source>
</evidence>
<dbReference type="RefSeq" id="WP_107934379.1">
    <property type="nucleotide sequence ID" value="NZ_PYWJ01000009.1"/>
</dbReference>
<dbReference type="EMBL" id="QJTJ01000007">
    <property type="protein sequence ID" value="PYF06882.1"/>
    <property type="molecule type" value="Genomic_DNA"/>
</dbReference>
<dbReference type="SUPFAM" id="SSF52821">
    <property type="entry name" value="Rhodanese/Cell cycle control phosphatase"/>
    <property type="match status" value="2"/>
</dbReference>
<dbReference type="Proteomes" id="UP000247416">
    <property type="component" value="Unassembled WGS sequence"/>
</dbReference>
<keyword evidence="4" id="KW-0670">Pyruvate</keyword>
<dbReference type="PANTHER" id="PTHR11364:SF27">
    <property type="entry name" value="SULFURTRANSFERASE"/>
    <property type="match status" value="1"/>
</dbReference>
<dbReference type="Pfam" id="PF00581">
    <property type="entry name" value="Rhodanese"/>
    <property type="match status" value="2"/>
</dbReference>
<keyword evidence="1 4" id="KW-0808">Transferase</keyword>
<name>A0A318TPZ7_9BACL</name>
<evidence type="ECO:0000313" key="5">
    <source>
        <dbReference type="Proteomes" id="UP000247416"/>
    </source>
</evidence>
<dbReference type="CDD" id="cd01449">
    <property type="entry name" value="TST_Repeat_2"/>
    <property type="match status" value="1"/>
</dbReference>
<dbReference type="SMART" id="SM00450">
    <property type="entry name" value="RHOD"/>
    <property type="match status" value="2"/>
</dbReference>
<keyword evidence="2" id="KW-0677">Repeat</keyword>
<dbReference type="OrthoDB" id="9770030at2"/>
<gene>
    <name evidence="4" type="ORF">BJ095_107117</name>
</gene>
<dbReference type="PROSITE" id="PS50206">
    <property type="entry name" value="RHODANESE_3"/>
    <property type="match status" value="2"/>
</dbReference>
<proteinExistence type="predicted"/>